<dbReference type="SUPFAM" id="SSF50475">
    <property type="entry name" value="FMN-binding split barrel"/>
    <property type="match status" value="1"/>
</dbReference>
<dbReference type="CDD" id="cd06197">
    <property type="entry name" value="FNR_like_2"/>
    <property type="match status" value="1"/>
</dbReference>
<sequence length="598" mass="66561">MAMPWNEGEERMQQLMHVPERGNPTATTLTPQAMYLLQRAPLLAIGTLDSQERPWTTLWGGQTGFSEHLGGKMIGTRTLVDGEKDPVVQALAGGATTNGEMIQGNDKMVSGLTIDLMMRKRVKLFGRVLAASLGEAKVQVEGDEQQQDGVPRAQHQLQLVTNIEQSLGNCPKYLNQYELKPTLVTSKLTSQSPSLSAEAKTLISQADMFFLTTSTPTDMDTNHRGGPAGFVRILSDTEIVYPEYSGNRFYQSLGNLQINPRIGLVFPNYDTGDVLYMTGTAEVLVLDDAAKLLPGSNLAVKITTEEVRYVASGLPFRGIRNTPSPYNPAVRTLASEGNIKASYASCPRQSATLIDRTLITPTIARLRFSTPEGISYKPGQWVALDFSKELDMGYSHMRDDDPTSLNDDFIRTFTISSKPDEEPDMSKEFEITIRKVGPVTSFLFRTNDIGSLQIPVLGVGGEFYIERNEKEISFVAGGVGITPLLSQWPSLSEDHLTKLNLFWSIRAEDIDFVADVFERYPGLARRTQVYLTGYKDFEDVNEKIKKIDEQGATVRKQRLTKDGLNGSNKWYICASKGLRKVLLEWLEGKDVEFEDFDY</sequence>
<dbReference type="Gene3D" id="2.30.110.10">
    <property type="entry name" value="Electron Transport, Fmn-binding Protein, Chain A"/>
    <property type="match status" value="1"/>
</dbReference>
<evidence type="ECO:0000259" key="1">
    <source>
        <dbReference type="PROSITE" id="PS51384"/>
    </source>
</evidence>
<name>A0A6A6JEB0_WESOR</name>
<dbReference type="Gene3D" id="2.40.30.10">
    <property type="entry name" value="Translation factors"/>
    <property type="match status" value="1"/>
</dbReference>
<proteinExistence type="predicted"/>
<dbReference type="OrthoDB" id="436496at2759"/>
<dbReference type="InterPro" id="IPR012349">
    <property type="entry name" value="Split_barrel_FMN-bd"/>
</dbReference>
<dbReference type="Pfam" id="PF01243">
    <property type="entry name" value="PNPOx_N"/>
    <property type="match status" value="1"/>
</dbReference>
<dbReference type="AlphaFoldDB" id="A0A6A6JEB0"/>
<dbReference type="InterPro" id="IPR011576">
    <property type="entry name" value="Pyridox_Oxase_N"/>
</dbReference>
<dbReference type="PANTHER" id="PTHR42815:SF2">
    <property type="entry name" value="FAD-BINDING, PUTATIVE (AFU_ORTHOLOGUE AFUA_6G07600)-RELATED"/>
    <property type="match status" value="1"/>
</dbReference>
<reference evidence="2" key="1">
    <citation type="journal article" date="2020" name="Stud. Mycol.">
        <title>101 Dothideomycetes genomes: a test case for predicting lifestyles and emergence of pathogens.</title>
        <authorList>
            <person name="Haridas S."/>
            <person name="Albert R."/>
            <person name="Binder M."/>
            <person name="Bloem J."/>
            <person name="Labutti K."/>
            <person name="Salamov A."/>
            <person name="Andreopoulos B."/>
            <person name="Baker S."/>
            <person name="Barry K."/>
            <person name="Bills G."/>
            <person name="Bluhm B."/>
            <person name="Cannon C."/>
            <person name="Castanera R."/>
            <person name="Culley D."/>
            <person name="Daum C."/>
            <person name="Ezra D."/>
            <person name="Gonzalez J."/>
            <person name="Henrissat B."/>
            <person name="Kuo A."/>
            <person name="Liang C."/>
            <person name="Lipzen A."/>
            <person name="Lutzoni F."/>
            <person name="Magnuson J."/>
            <person name="Mondo S."/>
            <person name="Nolan M."/>
            <person name="Ohm R."/>
            <person name="Pangilinan J."/>
            <person name="Park H.-J."/>
            <person name="Ramirez L."/>
            <person name="Alfaro M."/>
            <person name="Sun H."/>
            <person name="Tritt A."/>
            <person name="Yoshinaga Y."/>
            <person name="Zwiers L.-H."/>
            <person name="Turgeon B."/>
            <person name="Goodwin S."/>
            <person name="Spatafora J."/>
            <person name="Crous P."/>
            <person name="Grigoriev I."/>
        </authorList>
    </citation>
    <scope>NUCLEOTIDE SEQUENCE</scope>
    <source>
        <strain evidence="2">CBS 379.55</strain>
    </source>
</reference>
<feature type="domain" description="FAD-binding FR-type" evidence="1">
    <location>
        <begin position="346"/>
        <end position="466"/>
    </location>
</feature>
<dbReference type="Gene3D" id="3.40.50.80">
    <property type="entry name" value="Nucleotide-binding domain of ferredoxin-NADP reductase (FNR) module"/>
    <property type="match status" value="1"/>
</dbReference>
<accession>A0A6A6JEB0</accession>
<dbReference type="SUPFAM" id="SSF63380">
    <property type="entry name" value="Riboflavin synthase domain-like"/>
    <property type="match status" value="1"/>
</dbReference>
<keyword evidence="3" id="KW-1185">Reference proteome</keyword>
<dbReference type="GO" id="GO:0016491">
    <property type="term" value="F:oxidoreductase activity"/>
    <property type="evidence" value="ECO:0007669"/>
    <property type="project" value="InterPro"/>
</dbReference>
<evidence type="ECO:0000313" key="2">
    <source>
        <dbReference type="EMBL" id="KAF2274950.1"/>
    </source>
</evidence>
<dbReference type="Proteomes" id="UP000800097">
    <property type="component" value="Unassembled WGS sequence"/>
</dbReference>
<dbReference type="RefSeq" id="XP_033652489.1">
    <property type="nucleotide sequence ID" value="XM_033798652.1"/>
</dbReference>
<evidence type="ECO:0000313" key="3">
    <source>
        <dbReference type="Proteomes" id="UP000800097"/>
    </source>
</evidence>
<dbReference type="PANTHER" id="PTHR42815">
    <property type="entry name" value="FAD-BINDING, PUTATIVE (AFU_ORTHOLOGUE AFUA_6G07600)-RELATED"/>
    <property type="match status" value="1"/>
</dbReference>
<dbReference type="SUPFAM" id="SSF52343">
    <property type="entry name" value="Ferredoxin reductase-like, C-terminal NADP-linked domain"/>
    <property type="match status" value="1"/>
</dbReference>
<dbReference type="InterPro" id="IPR017938">
    <property type="entry name" value="Riboflavin_synthase-like_b-brl"/>
</dbReference>
<dbReference type="InterPro" id="IPR039261">
    <property type="entry name" value="FNR_nucleotide-bd"/>
</dbReference>
<dbReference type="GeneID" id="54551827"/>
<dbReference type="PROSITE" id="PS51384">
    <property type="entry name" value="FAD_FR"/>
    <property type="match status" value="1"/>
</dbReference>
<organism evidence="2 3">
    <name type="scientific">Westerdykella ornata</name>
    <dbReference type="NCBI Taxonomy" id="318751"/>
    <lineage>
        <taxon>Eukaryota</taxon>
        <taxon>Fungi</taxon>
        <taxon>Dikarya</taxon>
        <taxon>Ascomycota</taxon>
        <taxon>Pezizomycotina</taxon>
        <taxon>Dothideomycetes</taxon>
        <taxon>Pleosporomycetidae</taxon>
        <taxon>Pleosporales</taxon>
        <taxon>Sporormiaceae</taxon>
        <taxon>Westerdykella</taxon>
    </lineage>
</organism>
<protein>
    <submittedName>
        <fullName evidence="2">Oxidoreductase-like protein</fullName>
    </submittedName>
</protein>
<dbReference type="InterPro" id="IPR017927">
    <property type="entry name" value="FAD-bd_FR_type"/>
</dbReference>
<gene>
    <name evidence="2" type="ORF">EI97DRAFT_434518</name>
</gene>
<dbReference type="EMBL" id="ML986499">
    <property type="protein sequence ID" value="KAF2274950.1"/>
    <property type="molecule type" value="Genomic_DNA"/>
</dbReference>